<sequence>MKRTYQSGRKLRAESSRGKKLLCVSRASALRLNRDQRLKGRAKTGFEETWEHTSSIPLTCVRREAAELRPETGHAEVKPGPRPEHRGREAVLAGPPDVPSSSLSAVSPYRPVALRAEVEGLRAEVGRRREERREARHAGHEDFFLCLDF</sequence>
<name>A0A4Z2HCV6_9TELE</name>
<dbReference type="Proteomes" id="UP000314294">
    <property type="component" value="Unassembled WGS sequence"/>
</dbReference>
<dbReference type="AlphaFoldDB" id="A0A4Z2HCV6"/>
<comment type="caution">
    <text evidence="2">The sequence shown here is derived from an EMBL/GenBank/DDBJ whole genome shotgun (WGS) entry which is preliminary data.</text>
</comment>
<feature type="compositionally biased region" description="Basic and acidic residues" evidence="1">
    <location>
        <begin position="67"/>
        <end position="89"/>
    </location>
</feature>
<accession>A0A4Z2HCV6</accession>
<keyword evidence="3" id="KW-1185">Reference proteome</keyword>
<proteinExistence type="predicted"/>
<evidence type="ECO:0000256" key="1">
    <source>
        <dbReference type="SAM" id="MobiDB-lite"/>
    </source>
</evidence>
<evidence type="ECO:0000313" key="2">
    <source>
        <dbReference type="EMBL" id="TNN63596.1"/>
    </source>
</evidence>
<organism evidence="2 3">
    <name type="scientific">Liparis tanakae</name>
    <name type="common">Tanaka's snailfish</name>
    <dbReference type="NCBI Taxonomy" id="230148"/>
    <lineage>
        <taxon>Eukaryota</taxon>
        <taxon>Metazoa</taxon>
        <taxon>Chordata</taxon>
        <taxon>Craniata</taxon>
        <taxon>Vertebrata</taxon>
        <taxon>Euteleostomi</taxon>
        <taxon>Actinopterygii</taxon>
        <taxon>Neopterygii</taxon>
        <taxon>Teleostei</taxon>
        <taxon>Neoteleostei</taxon>
        <taxon>Acanthomorphata</taxon>
        <taxon>Eupercaria</taxon>
        <taxon>Perciformes</taxon>
        <taxon>Cottioidei</taxon>
        <taxon>Cottales</taxon>
        <taxon>Liparidae</taxon>
        <taxon>Liparis</taxon>
    </lineage>
</organism>
<gene>
    <name evidence="2" type="ORF">EYF80_026132</name>
</gene>
<dbReference type="EMBL" id="SRLO01000269">
    <property type="protein sequence ID" value="TNN63596.1"/>
    <property type="molecule type" value="Genomic_DNA"/>
</dbReference>
<evidence type="ECO:0000313" key="3">
    <source>
        <dbReference type="Proteomes" id="UP000314294"/>
    </source>
</evidence>
<protein>
    <submittedName>
        <fullName evidence="2">Uncharacterized protein</fullName>
    </submittedName>
</protein>
<feature type="region of interest" description="Disordered" evidence="1">
    <location>
        <begin position="67"/>
        <end position="106"/>
    </location>
</feature>
<reference evidence="2 3" key="1">
    <citation type="submission" date="2019-03" db="EMBL/GenBank/DDBJ databases">
        <title>First draft genome of Liparis tanakae, snailfish: a comprehensive survey of snailfish specific genes.</title>
        <authorList>
            <person name="Kim W."/>
            <person name="Song I."/>
            <person name="Jeong J.-H."/>
            <person name="Kim D."/>
            <person name="Kim S."/>
            <person name="Ryu S."/>
            <person name="Song J.Y."/>
            <person name="Lee S.K."/>
        </authorList>
    </citation>
    <scope>NUCLEOTIDE SEQUENCE [LARGE SCALE GENOMIC DNA]</scope>
    <source>
        <tissue evidence="2">Muscle</tissue>
    </source>
</reference>